<evidence type="ECO:0000256" key="4">
    <source>
        <dbReference type="PROSITE-ProRule" id="PRU00335"/>
    </source>
</evidence>
<evidence type="ECO:0000259" key="5">
    <source>
        <dbReference type="PROSITE" id="PS50977"/>
    </source>
</evidence>
<dbReference type="InterPro" id="IPR009057">
    <property type="entry name" value="Homeodomain-like_sf"/>
</dbReference>
<dbReference type="Gene3D" id="1.10.357.10">
    <property type="entry name" value="Tetracycline Repressor, domain 2"/>
    <property type="match status" value="1"/>
</dbReference>
<dbReference type="SUPFAM" id="SSF46689">
    <property type="entry name" value="Homeodomain-like"/>
    <property type="match status" value="1"/>
</dbReference>
<dbReference type="EMBL" id="FNZH01000002">
    <property type="protein sequence ID" value="SEJ07953.1"/>
    <property type="molecule type" value="Genomic_DNA"/>
</dbReference>
<dbReference type="InterPro" id="IPR011075">
    <property type="entry name" value="TetR_C"/>
</dbReference>
<protein>
    <submittedName>
        <fullName evidence="6">Transcriptional regulator, TetR family</fullName>
    </submittedName>
</protein>
<dbReference type="PANTHER" id="PTHR47506">
    <property type="entry name" value="TRANSCRIPTIONAL REGULATORY PROTEIN"/>
    <property type="match status" value="1"/>
</dbReference>
<keyword evidence="3" id="KW-0804">Transcription</keyword>
<keyword evidence="7" id="KW-1185">Reference proteome</keyword>
<dbReference type="InterPro" id="IPR001647">
    <property type="entry name" value="HTH_TetR"/>
</dbReference>
<evidence type="ECO:0000313" key="7">
    <source>
        <dbReference type="Proteomes" id="UP000199403"/>
    </source>
</evidence>
<sequence length="191" mass="22301">MARNKSFDETEILNKAMELFWKKGYHSTSVQDLVDHLGINRASLYDTYKGKKDLFMRAFENYRETTKKAYYELLYAQPNVLEGFRKLFEYVVRENTDRRGCFLVNITTELVPEDGDLKDMLRENQIQFEKLFFDYLKSGEAMGEISRGKDLKAFANLLFTLYNGVQVISKIESAPSRQLAAVEVVLQFLEE</sequence>
<evidence type="ECO:0000256" key="1">
    <source>
        <dbReference type="ARBA" id="ARBA00023015"/>
    </source>
</evidence>
<accession>A0A1H6VTK4</accession>
<dbReference type="PANTHER" id="PTHR47506:SF10">
    <property type="entry name" value="TRANSCRIPTIONAL REGULATORY PROTEIN"/>
    <property type="match status" value="1"/>
</dbReference>
<dbReference type="AlphaFoldDB" id="A0A1H6VTK4"/>
<dbReference type="SUPFAM" id="SSF48498">
    <property type="entry name" value="Tetracyclin repressor-like, C-terminal domain"/>
    <property type="match status" value="1"/>
</dbReference>
<dbReference type="Pfam" id="PF00440">
    <property type="entry name" value="TetR_N"/>
    <property type="match status" value="1"/>
</dbReference>
<name>A0A1H6VTK4_9BACT</name>
<organism evidence="6 7">
    <name type="scientific">Cyclobacterium xiamenense</name>
    <dbReference type="NCBI Taxonomy" id="1297121"/>
    <lineage>
        <taxon>Bacteria</taxon>
        <taxon>Pseudomonadati</taxon>
        <taxon>Bacteroidota</taxon>
        <taxon>Cytophagia</taxon>
        <taxon>Cytophagales</taxon>
        <taxon>Cyclobacteriaceae</taxon>
        <taxon>Cyclobacterium</taxon>
    </lineage>
</organism>
<keyword evidence="1" id="KW-0805">Transcription regulation</keyword>
<dbReference type="PROSITE" id="PS50977">
    <property type="entry name" value="HTH_TETR_2"/>
    <property type="match status" value="1"/>
</dbReference>
<evidence type="ECO:0000256" key="3">
    <source>
        <dbReference type="ARBA" id="ARBA00023163"/>
    </source>
</evidence>
<dbReference type="GO" id="GO:0003677">
    <property type="term" value="F:DNA binding"/>
    <property type="evidence" value="ECO:0007669"/>
    <property type="project" value="UniProtKB-UniRule"/>
</dbReference>
<proteinExistence type="predicted"/>
<evidence type="ECO:0000313" key="6">
    <source>
        <dbReference type="EMBL" id="SEJ07953.1"/>
    </source>
</evidence>
<feature type="DNA-binding region" description="H-T-H motif" evidence="4">
    <location>
        <begin position="29"/>
        <end position="48"/>
    </location>
</feature>
<reference evidence="7" key="1">
    <citation type="submission" date="2016-10" db="EMBL/GenBank/DDBJ databases">
        <authorList>
            <person name="Varghese N."/>
            <person name="Submissions S."/>
        </authorList>
    </citation>
    <scope>NUCLEOTIDE SEQUENCE [LARGE SCALE GENOMIC DNA]</scope>
    <source>
        <strain evidence="7">IBRC-M 10761</strain>
    </source>
</reference>
<dbReference type="Proteomes" id="UP000199403">
    <property type="component" value="Unassembled WGS sequence"/>
</dbReference>
<feature type="domain" description="HTH tetR-type" evidence="5">
    <location>
        <begin position="6"/>
        <end position="66"/>
    </location>
</feature>
<dbReference type="STRING" id="1416801.SAMN05192553_102282"/>
<dbReference type="Pfam" id="PF16925">
    <property type="entry name" value="TetR_C_13"/>
    <property type="match status" value="1"/>
</dbReference>
<gene>
    <name evidence="6" type="ORF">SAMN05192553_102282</name>
</gene>
<dbReference type="RefSeq" id="WP_092170979.1">
    <property type="nucleotide sequence ID" value="NZ_WIOK01000009.1"/>
</dbReference>
<evidence type="ECO:0000256" key="2">
    <source>
        <dbReference type="ARBA" id="ARBA00023125"/>
    </source>
</evidence>
<dbReference type="PRINTS" id="PR00455">
    <property type="entry name" value="HTHTETR"/>
</dbReference>
<dbReference type="InterPro" id="IPR036271">
    <property type="entry name" value="Tet_transcr_reg_TetR-rel_C_sf"/>
</dbReference>
<keyword evidence="2 4" id="KW-0238">DNA-binding</keyword>
<dbReference type="Gene3D" id="1.10.10.60">
    <property type="entry name" value="Homeodomain-like"/>
    <property type="match status" value="1"/>
</dbReference>
<dbReference type="OrthoDB" id="9795242at2"/>